<dbReference type="AlphaFoldDB" id="A0A9X9X5Z4"/>
<evidence type="ECO:0000256" key="1">
    <source>
        <dbReference type="ARBA" id="ARBA00012528"/>
    </source>
</evidence>
<dbReference type="SMART" id="SM00267">
    <property type="entry name" value="GGDEF"/>
    <property type="match status" value="1"/>
</dbReference>
<evidence type="ECO:0000313" key="7">
    <source>
        <dbReference type="Proteomes" id="UP001138709"/>
    </source>
</evidence>
<evidence type="ECO:0000256" key="3">
    <source>
        <dbReference type="SAM" id="MobiDB-lite"/>
    </source>
</evidence>
<dbReference type="PANTHER" id="PTHR45138">
    <property type="entry name" value="REGULATORY COMPONENTS OF SENSORY TRANSDUCTION SYSTEM"/>
    <property type="match status" value="1"/>
</dbReference>
<organism evidence="6 7">
    <name type="scientific">Neoroseomonas eburnea</name>
    <dbReference type="NCBI Taxonomy" id="1346889"/>
    <lineage>
        <taxon>Bacteria</taxon>
        <taxon>Pseudomonadati</taxon>
        <taxon>Pseudomonadota</taxon>
        <taxon>Alphaproteobacteria</taxon>
        <taxon>Acetobacterales</taxon>
        <taxon>Acetobacteraceae</taxon>
        <taxon>Neoroseomonas</taxon>
    </lineage>
</organism>
<evidence type="ECO:0000256" key="4">
    <source>
        <dbReference type="SAM" id="Phobius"/>
    </source>
</evidence>
<feature type="transmembrane region" description="Helical" evidence="4">
    <location>
        <begin position="6"/>
        <end position="27"/>
    </location>
</feature>
<evidence type="ECO:0000259" key="5">
    <source>
        <dbReference type="PROSITE" id="PS50887"/>
    </source>
</evidence>
<dbReference type="Pfam" id="PF00990">
    <property type="entry name" value="GGDEF"/>
    <property type="match status" value="1"/>
</dbReference>
<keyword evidence="4" id="KW-1133">Transmembrane helix</keyword>
<feature type="region of interest" description="Disordered" evidence="3">
    <location>
        <begin position="260"/>
        <end position="280"/>
    </location>
</feature>
<gene>
    <name evidence="6" type="ORF">GXW74_01420</name>
</gene>
<sequence>MSLIAALLLLLRLIILTTALAVAAVTLRAGSKWRHDRRRFGLCLLGGVATIIVALRTLVALAGTAPADWSDWLQLLPDATLPVLLLALLGSMRRQEAARRSAAATAPINPDTGLPNRPALLHQVMPAVARCRREAVPCSVITAALDGTAEIEAARGPAVAADLLRDFATVFRQAMRAGDLPGHVRGEVLGALLPGASAEAAGALAARLREEASARLPHPAMDGRILTVSVGVALVGGGPVSAALDEAFAGSESALAAARASGGDSVMTADPPPPRSAALA</sequence>
<evidence type="ECO:0000256" key="2">
    <source>
        <dbReference type="ARBA" id="ARBA00034247"/>
    </source>
</evidence>
<dbReference type="InterPro" id="IPR043128">
    <property type="entry name" value="Rev_trsase/Diguanyl_cyclase"/>
</dbReference>
<dbReference type="SUPFAM" id="SSF55073">
    <property type="entry name" value="Nucleotide cyclase"/>
    <property type="match status" value="1"/>
</dbReference>
<accession>A0A9X9X5Z4</accession>
<dbReference type="RefSeq" id="WP_211844476.1">
    <property type="nucleotide sequence ID" value="NZ_JAAEDL010000001.1"/>
</dbReference>
<comment type="caution">
    <text evidence="6">The sequence shown here is derived from an EMBL/GenBank/DDBJ whole genome shotgun (WGS) entry which is preliminary data.</text>
</comment>
<reference evidence="6" key="1">
    <citation type="submission" date="2020-01" db="EMBL/GenBank/DDBJ databases">
        <authorList>
            <person name="Rat A."/>
        </authorList>
    </citation>
    <scope>NUCLEOTIDE SEQUENCE</scope>
    <source>
        <strain evidence="6">LMG 31228</strain>
    </source>
</reference>
<dbReference type="PROSITE" id="PS50887">
    <property type="entry name" value="GGDEF"/>
    <property type="match status" value="1"/>
</dbReference>
<keyword evidence="7" id="KW-1185">Reference proteome</keyword>
<keyword evidence="4" id="KW-0472">Membrane</keyword>
<dbReference type="GO" id="GO:1902201">
    <property type="term" value="P:negative regulation of bacterial-type flagellum-dependent cell motility"/>
    <property type="evidence" value="ECO:0007669"/>
    <property type="project" value="TreeGrafter"/>
</dbReference>
<keyword evidence="4" id="KW-0812">Transmembrane</keyword>
<dbReference type="InterPro" id="IPR050469">
    <property type="entry name" value="Diguanylate_Cyclase"/>
</dbReference>
<reference evidence="6" key="2">
    <citation type="journal article" date="2021" name="Syst. Appl. Microbiol.">
        <title>Roseomonas hellenica sp. nov., isolated from roots of wild-growing Alkanna tinctoria.</title>
        <authorList>
            <person name="Rat A."/>
            <person name="Naranjo H.D."/>
            <person name="Lebbe L."/>
            <person name="Cnockaert M."/>
            <person name="Krigas N."/>
            <person name="Grigoriadou K."/>
            <person name="Maloupa E."/>
            <person name="Willems A."/>
        </authorList>
    </citation>
    <scope>NUCLEOTIDE SEQUENCE</scope>
    <source>
        <strain evidence="6">LMG 31228</strain>
    </source>
</reference>
<feature type="transmembrane region" description="Helical" evidence="4">
    <location>
        <begin position="72"/>
        <end position="90"/>
    </location>
</feature>
<dbReference type="GO" id="GO:0005886">
    <property type="term" value="C:plasma membrane"/>
    <property type="evidence" value="ECO:0007669"/>
    <property type="project" value="TreeGrafter"/>
</dbReference>
<dbReference type="Gene3D" id="3.30.70.270">
    <property type="match status" value="1"/>
</dbReference>
<comment type="catalytic activity">
    <reaction evidence="2">
        <text>2 GTP = 3',3'-c-di-GMP + 2 diphosphate</text>
        <dbReference type="Rhea" id="RHEA:24898"/>
        <dbReference type="ChEBI" id="CHEBI:33019"/>
        <dbReference type="ChEBI" id="CHEBI:37565"/>
        <dbReference type="ChEBI" id="CHEBI:58805"/>
        <dbReference type="EC" id="2.7.7.65"/>
    </reaction>
</comment>
<dbReference type="EC" id="2.7.7.65" evidence="1"/>
<dbReference type="EMBL" id="JAAEDL010000001">
    <property type="protein sequence ID" value="MBR0679130.1"/>
    <property type="molecule type" value="Genomic_DNA"/>
</dbReference>
<dbReference type="InterPro" id="IPR029787">
    <property type="entry name" value="Nucleotide_cyclase"/>
</dbReference>
<dbReference type="GO" id="GO:0043709">
    <property type="term" value="P:cell adhesion involved in single-species biofilm formation"/>
    <property type="evidence" value="ECO:0007669"/>
    <property type="project" value="TreeGrafter"/>
</dbReference>
<evidence type="ECO:0000313" key="6">
    <source>
        <dbReference type="EMBL" id="MBR0679130.1"/>
    </source>
</evidence>
<name>A0A9X9X5Z4_9PROT</name>
<dbReference type="GO" id="GO:0052621">
    <property type="term" value="F:diguanylate cyclase activity"/>
    <property type="evidence" value="ECO:0007669"/>
    <property type="project" value="UniProtKB-EC"/>
</dbReference>
<dbReference type="PANTHER" id="PTHR45138:SF9">
    <property type="entry name" value="DIGUANYLATE CYCLASE DGCM-RELATED"/>
    <property type="match status" value="1"/>
</dbReference>
<feature type="transmembrane region" description="Helical" evidence="4">
    <location>
        <begin position="39"/>
        <end position="60"/>
    </location>
</feature>
<dbReference type="NCBIfam" id="TIGR00254">
    <property type="entry name" value="GGDEF"/>
    <property type="match status" value="1"/>
</dbReference>
<protein>
    <recommendedName>
        <fullName evidence="1">diguanylate cyclase</fullName>
        <ecNumber evidence="1">2.7.7.65</ecNumber>
    </recommendedName>
</protein>
<feature type="compositionally biased region" description="Pro residues" evidence="3">
    <location>
        <begin position="270"/>
        <end position="280"/>
    </location>
</feature>
<dbReference type="Proteomes" id="UP001138709">
    <property type="component" value="Unassembled WGS sequence"/>
</dbReference>
<dbReference type="InterPro" id="IPR000160">
    <property type="entry name" value="GGDEF_dom"/>
</dbReference>
<proteinExistence type="predicted"/>
<feature type="domain" description="GGDEF" evidence="5">
    <location>
        <begin position="136"/>
        <end position="271"/>
    </location>
</feature>